<feature type="region of interest" description="Disordered" evidence="1">
    <location>
        <begin position="758"/>
        <end position="784"/>
    </location>
</feature>
<keyword evidence="4" id="KW-1185">Reference proteome</keyword>
<reference evidence="4" key="1">
    <citation type="submission" date="2016-10" db="EMBL/GenBank/DDBJ databases">
        <authorList>
            <person name="Varghese N."/>
            <person name="Submissions S."/>
        </authorList>
    </citation>
    <scope>NUCLEOTIDE SEQUENCE [LARGE SCALE GENOMIC DNA]</scope>
    <source>
        <strain evidence="4">DSM 26922</strain>
    </source>
</reference>
<organism evidence="3 4">
    <name type="scientific">Litoreibacter albidus</name>
    <dbReference type="NCBI Taxonomy" id="670155"/>
    <lineage>
        <taxon>Bacteria</taxon>
        <taxon>Pseudomonadati</taxon>
        <taxon>Pseudomonadota</taxon>
        <taxon>Alphaproteobacteria</taxon>
        <taxon>Rhodobacterales</taxon>
        <taxon>Roseobacteraceae</taxon>
        <taxon>Litoreibacter</taxon>
    </lineage>
</organism>
<dbReference type="Gene3D" id="1.10.260.40">
    <property type="entry name" value="lambda repressor-like DNA-binding domains"/>
    <property type="match status" value="1"/>
</dbReference>
<sequence>MATGRDGKNIGAHIREHVIPSGMSVTKAAKLLGVGRPALSNLLNGNASLSPEMAQRMERTFATNAEGLLQRQASSEATNAVAHIKGETIKTFVPTFLNITSHDIEDWGADRIAPRSRLAVLLRRLVNTTVEEVSQIDFPANDDSQRPGWDGFVEVSSGNPWVPSGRSGWEFGTNKEPKPKADKDYTKSLKLPEGERLQTTFVFVTTMRWAGKSDWVVQRRAEKQWKDVRAYDASDLEQWLEQSIPGQVWFSNETHTPSKGTLALRAHWKTWSADCKPALVHSLFSEAFNGDTLGKIATKLEATDTVTISADSRGEGLAFIDAAFSSKGELKELRDRMVLFSEPGVLPALIARNVKIIPVVASPLIERELAPYRGKIASIIVQPKNISSLDPDVTIGTLSYGAFNTALSEMGFNNDEIDRLSHETGRSITVLRRRLSSTEAIRTPSWSADSRFSRLLIPVALAGSWDSRSPSDQDVLQLIGGKDSYDDVEQGQLELLNLEDSPVWSVGAYRGVVSKIDALFAIGQQMTTADIERFLEISELVLSEDDPALDLPEGERWMANIHGKKRDISGPLREGISETLVLIAVYGRELFQDRLGFDPSHRVGMLVRNLLMPLTGRTLEAHSHDLPMYAEAAPDELLSILEEDLVMENPAAFELVRPAGTGIWGSNPRTGLLWALENIAWAPERLIRVVDVLARLSEKKLDDNWVNKPINSLGSFFRCWLPQTSAPIEGRIAALEYLVKRYPEVAWSICVNQFEPGHSTASPNHRPRWRPDAQGSGNGVPGTERYQMSRRALDVALNWASHNEETLGDLVRCVGSLPDEDQQTVWKLVDEWAKSALEAEKASLRETVRRNMMTKRARRRKDQTEEQRPNVRLLKAAKRAYDSLQPTDIVQRHAWLFLTNWVEWSADELHGDKEDLVGEARDAHIKEARKNAVEEVYETAGFSGLLRLSRIGEGGFQVGWFAFEVLSSTEERVNFVSEVITNDQIEHSHKDRAMLSGVLHRSQQLDLMIELLTDLKTKLDLEQLEQLPPLAPFDGQTWEFVDGLGDVSSTNYWRKVNTGFFRGTPQDLSYAVDHLLKAGRPRATFDMIRFELSAVPPRTIYRILSDAAVSSEDFRASQMEGYAVKEAFKHLNATGEIKVSEMATLEFQYLAVLEREEAAIPNLEHQINKNPELFAQAVAFVFKRSDDQEDPAELKIEDRELMRVRAEQAYRMLDRLNKIPGRDKEGNMDGSRLVEWITATRNHLKEWARLDVGDSQIGQLLAKAPVGADGVWPCEPVRDAMEETLNRRMSEGFRMGKYNSRGAHWRGEGGNQERELASQYNEWASPIASTHPKVAKVLREIRDGYLSDAEREDTEANIRKRLRH</sequence>
<proteinExistence type="predicted"/>
<feature type="compositionally biased region" description="Basic and acidic residues" evidence="1">
    <location>
        <begin position="173"/>
        <end position="185"/>
    </location>
</feature>
<dbReference type="Proteomes" id="UP000199441">
    <property type="component" value="Unassembled WGS sequence"/>
</dbReference>
<protein>
    <submittedName>
        <fullName evidence="3">Plasmid maintenance system antidote protein VapI, contains XRE-type HTH domain</fullName>
    </submittedName>
</protein>
<dbReference type="OrthoDB" id="7205516at2"/>
<feature type="region of interest" description="Disordered" evidence="1">
    <location>
        <begin position="164"/>
        <end position="185"/>
    </location>
</feature>
<dbReference type="EMBL" id="FNOI01000003">
    <property type="protein sequence ID" value="SDX01005.1"/>
    <property type="molecule type" value="Genomic_DNA"/>
</dbReference>
<name>A0A1H2Y7P9_9RHOB</name>
<accession>A0A1H2Y7P9</accession>
<dbReference type="Pfam" id="PF01381">
    <property type="entry name" value="HTH_3"/>
    <property type="match status" value="1"/>
</dbReference>
<gene>
    <name evidence="3" type="ORF">SAMN04488001_2240</name>
</gene>
<dbReference type="InterPro" id="IPR001387">
    <property type="entry name" value="Cro/C1-type_HTH"/>
</dbReference>
<dbReference type="RefSeq" id="WP_089947007.1">
    <property type="nucleotide sequence ID" value="NZ_FNOI01000003.1"/>
</dbReference>
<feature type="domain" description="HTH cro/C1-type" evidence="2">
    <location>
        <begin position="22"/>
        <end position="68"/>
    </location>
</feature>
<dbReference type="GO" id="GO:0003677">
    <property type="term" value="F:DNA binding"/>
    <property type="evidence" value="ECO:0007669"/>
    <property type="project" value="InterPro"/>
</dbReference>
<dbReference type="SMART" id="SM00530">
    <property type="entry name" value="HTH_XRE"/>
    <property type="match status" value="1"/>
</dbReference>
<evidence type="ECO:0000259" key="2">
    <source>
        <dbReference type="PROSITE" id="PS50943"/>
    </source>
</evidence>
<evidence type="ECO:0000256" key="1">
    <source>
        <dbReference type="SAM" id="MobiDB-lite"/>
    </source>
</evidence>
<dbReference type="PROSITE" id="PS50943">
    <property type="entry name" value="HTH_CROC1"/>
    <property type="match status" value="1"/>
</dbReference>
<evidence type="ECO:0000313" key="4">
    <source>
        <dbReference type="Proteomes" id="UP000199441"/>
    </source>
</evidence>
<dbReference type="CDD" id="cd00093">
    <property type="entry name" value="HTH_XRE"/>
    <property type="match status" value="1"/>
</dbReference>
<evidence type="ECO:0000313" key="3">
    <source>
        <dbReference type="EMBL" id="SDX01005.1"/>
    </source>
</evidence>
<dbReference type="SUPFAM" id="SSF47413">
    <property type="entry name" value="lambda repressor-like DNA-binding domains"/>
    <property type="match status" value="1"/>
</dbReference>
<dbReference type="InterPro" id="IPR010982">
    <property type="entry name" value="Lambda_DNA-bd_dom_sf"/>
</dbReference>